<comment type="caution">
    <text evidence="7">The sequence shown here is derived from an EMBL/GenBank/DDBJ whole genome shotgun (WGS) entry which is preliminary data.</text>
</comment>
<dbReference type="PANTHER" id="PTHR42789">
    <property type="entry name" value="D-ISOMER SPECIFIC 2-HYDROXYACID DEHYDROGENASE FAMILY PROTEIN (AFU_ORTHOLOGUE AFUA_6G10090)"/>
    <property type="match status" value="1"/>
</dbReference>
<reference evidence="7" key="1">
    <citation type="submission" date="2023-07" db="EMBL/GenBank/DDBJ databases">
        <title>Genomic Encyclopedia of Type Strains, Phase IV (KMG-IV): sequencing the most valuable type-strain genomes for metagenomic binning, comparative biology and taxonomic classification.</title>
        <authorList>
            <person name="Goeker M."/>
        </authorList>
    </citation>
    <scope>NUCLEOTIDE SEQUENCE</scope>
    <source>
        <strain evidence="7">DSM 24202</strain>
    </source>
</reference>
<evidence type="ECO:0000313" key="8">
    <source>
        <dbReference type="Proteomes" id="UP001238163"/>
    </source>
</evidence>
<dbReference type="InterPro" id="IPR006140">
    <property type="entry name" value="D-isomer_DH_NAD-bd"/>
</dbReference>
<dbReference type="InterPro" id="IPR006139">
    <property type="entry name" value="D-isomer_2_OHA_DH_cat_dom"/>
</dbReference>
<evidence type="ECO:0000256" key="4">
    <source>
        <dbReference type="RuleBase" id="RU003719"/>
    </source>
</evidence>
<keyword evidence="8" id="KW-1185">Reference proteome</keyword>
<organism evidence="7 8">
    <name type="scientific">Oligosphaera ethanolica</name>
    <dbReference type="NCBI Taxonomy" id="760260"/>
    <lineage>
        <taxon>Bacteria</taxon>
        <taxon>Pseudomonadati</taxon>
        <taxon>Lentisphaerota</taxon>
        <taxon>Oligosphaeria</taxon>
        <taxon>Oligosphaerales</taxon>
        <taxon>Oligosphaeraceae</taxon>
        <taxon>Oligosphaera</taxon>
    </lineage>
</organism>
<dbReference type="Pfam" id="PF00389">
    <property type="entry name" value="2-Hacid_dh"/>
    <property type="match status" value="1"/>
</dbReference>
<name>A0AAE3VK03_9BACT</name>
<dbReference type="Pfam" id="PF02826">
    <property type="entry name" value="2-Hacid_dh_C"/>
    <property type="match status" value="1"/>
</dbReference>
<evidence type="ECO:0000313" key="7">
    <source>
        <dbReference type="EMBL" id="MDQ0291726.1"/>
    </source>
</evidence>
<feature type="domain" description="D-isomer specific 2-hydroxyacid dehydrogenase NAD-binding" evidence="6">
    <location>
        <begin position="135"/>
        <end position="291"/>
    </location>
</feature>
<dbReference type="SUPFAM" id="SSF51735">
    <property type="entry name" value="NAD(P)-binding Rossmann-fold domains"/>
    <property type="match status" value="1"/>
</dbReference>
<dbReference type="AlphaFoldDB" id="A0AAE3VK03"/>
<dbReference type="PANTHER" id="PTHR42789:SF1">
    <property type="entry name" value="D-ISOMER SPECIFIC 2-HYDROXYACID DEHYDROGENASE FAMILY PROTEIN (AFU_ORTHOLOGUE AFUA_6G10090)"/>
    <property type="match status" value="1"/>
</dbReference>
<protein>
    <submittedName>
        <fullName evidence="7">Phosphoglycerate dehydrogenase-like enzyme</fullName>
    </submittedName>
</protein>
<dbReference type="SUPFAM" id="SSF52283">
    <property type="entry name" value="Formate/glycerate dehydrogenase catalytic domain-like"/>
    <property type="match status" value="1"/>
</dbReference>
<evidence type="ECO:0000259" key="6">
    <source>
        <dbReference type="Pfam" id="PF02826"/>
    </source>
</evidence>
<dbReference type="InterPro" id="IPR050857">
    <property type="entry name" value="D-2-hydroxyacid_DH"/>
</dbReference>
<dbReference type="Proteomes" id="UP001238163">
    <property type="component" value="Unassembled WGS sequence"/>
</dbReference>
<proteinExistence type="inferred from homology"/>
<feature type="domain" description="D-isomer specific 2-hydroxyacid dehydrogenase catalytic" evidence="5">
    <location>
        <begin position="45"/>
        <end position="322"/>
    </location>
</feature>
<dbReference type="Gene3D" id="3.40.50.720">
    <property type="entry name" value="NAD(P)-binding Rossmann-like Domain"/>
    <property type="match status" value="2"/>
</dbReference>
<dbReference type="EMBL" id="JAUSVL010000001">
    <property type="protein sequence ID" value="MDQ0291726.1"/>
    <property type="molecule type" value="Genomic_DNA"/>
</dbReference>
<gene>
    <name evidence="7" type="ORF">J3R75_003833</name>
</gene>
<evidence type="ECO:0000256" key="3">
    <source>
        <dbReference type="ARBA" id="ARBA00023027"/>
    </source>
</evidence>
<evidence type="ECO:0000259" key="5">
    <source>
        <dbReference type="Pfam" id="PF00389"/>
    </source>
</evidence>
<sequence length="331" mass="36002">MRPKALFVLNASSYDLIYGPEERAAIAELCEVMAPPQTKESLAAAPSLLREAEVIFSGWGAPHMDAAFLAAAPALRAVFYGAGSVKAMVSEALWQRGIVVTSSWGANGIPVAEFTVAEIVFSLKLGWHYVLAGKREGRLPAKRAVPGLYGSTVGLVSLGMIGRMVAERLRAYEVKVIAYDPFVKAEAAAALGVELVGLDEVFARADVVSLHTPWLKETEKMIQGRHFALMKRDATFINTARGAVVDEAGMIEVLQERTDLMAVLDVTYPEPPKPGSPLYTLPNVVLTPHIAGSLNQECRRMGRYAVEECRRYVRGEKLQWQVTEAMAATLA</sequence>
<keyword evidence="2 4" id="KW-0560">Oxidoreductase</keyword>
<dbReference type="InterPro" id="IPR036291">
    <property type="entry name" value="NAD(P)-bd_dom_sf"/>
</dbReference>
<dbReference type="RefSeq" id="WP_307264941.1">
    <property type="nucleotide sequence ID" value="NZ_JAUSVL010000001.1"/>
</dbReference>
<comment type="similarity">
    <text evidence="1 4">Belongs to the D-isomer specific 2-hydroxyacid dehydrogenase family.</text>
</comment>
<dbReference type="GO" id="GO:0051287">
    <property type="term" value="F:NAD binding"/>
    <property type="evidence" value="ECO:0007669"/>
    <property type="project" value="InterPro"/>
</dbReference>
<dbReference type="CDD" id="cd12167">
    <property type="entry name" value="2-Hacid_dh_8"/>
    <property type="match status" value="1"/>
</dbReference>
<accession>A0AAE3VK03</accession>
<keyword evidence="3" id="KW-0520">NAD</keyword>
<dbReference type="GO" id="GO:0016616">
    <property type="term" value="F:oxidoreductase activity, acting on the CH-OH group of donors, NAD or NADP as acceptor"/>
    <property type="evidence" value="ECO:0007669"/>
    <property type="project" value="InterPro"/>
</dbReference>
<evidence type="ECO:0000256" key="2">
    <source>
        <dbReference type="ARBA" id="ARBA00023002"/>
    </source>
</evidence>
<evidence type="ECO:0000256" key="1">
    <source>
        <dbReference type="ARBA" id="ARBA00005854"/>
    </source>
</evidence>